<evidence type="ECO:0000313" key="13">
    <source>
        <dbReference type="EMBL" id="MFD1717532.1"/>
    </source>
</evidence>
<name>A0ABW4L3P9_9MICO</name>
<evidence type="ECO:0000256" key="8">
    <source>
        <dbReference type="ARBA" id="ARBA00025046"/>
    </source>
</evidence>
<dbReference type="CDD" id="cd16841">
    <property type="entry name" value="RraA_family"/>
    <property type="match status" value="1"/>
</dbReference>
<evidence type="ECO:0000256" key="2">
    <source>
        <dbReference type="ARBA" id="ARBA00001968"/>
    </source>
</evidence>
<dbReference type="PANTHER" id="PTHR33254">
    <property type="entry name" value="4-HYDROXY-4-METHYL-2-OXOGLUTARATE ALDOLASE 3-RELATED"/>
    <property type="match status" value="1"/>
</dbReference>
<dbReference type="InterPro" id="IPR005493">
    <property type="entry name" value="RraA/RraA-like"/>
</dbReference>
<comment type="catalytic activity">
    <reaction evidence="1">
        <text>4-hydroxy-4-methyl-2-oxoglutarate = 2 pyruvate</text>
        <dbReference type="Rhea" id="RHEA:22748"/>
        <dbReference type="ChEBI" id="CHEBI:15361"/>
        <dbReference type="ChEBI" id="CHEBI:58276"/>
        <dbReference type="EC" id="4.1.3.17"/>
    </reaction>
</comment>
<organism evidence="13 14">
    <name type="scientific">Georgenia deserti</name>
    <dbReference type="NCBI Taxonomy" id="2093781"/>
    <lineage>
        <taxon>Bacteria</taxon>
        <taxon>Bacillati</taxon>
        <taxon>Actinomycetota</taxon>
        <taxon>Actinomycetes</taxon>
        <taxon>Micrococcales</taxon>
        <taxon>Bogoriellaceae</taxon>
        <taxon>Georgenia</taxon>
    </lineage>
</organism>
<proteinExistence type="inferred from homology"/>
<comment type="function">
    <text evidence="8">Catalyzes the aldol cleavage of 4-hydroxy-4-methyl-2-oxoglutarate (HMG) into 2 molecules of pyruvate. Also contains a secondary oxaloacetate (OAA) decarboxylase activity due to the common pyruvate enolate transition state formed following C-C bond cleavage in the retro-aldol and decarboxylation reactions.</text>
</comment>
<evidence type="ECO:0000256" key="9">
    <source>
        <dbReference type="ARBA" id="ARBA00029596"/>
    </source>
</evidence>
<dbReference type="PANTHER" id="PTHR33254:SF4">
    <property type="entry name" value="4-HYDROXY-4-METHYL-2-OXOGLUTARATE ALDOLASE 3-RELATED"/>
    <property type="match status" value="1"/>
</dbReference>
<dbReference type="Proteomes" id="UP001597277">
    <property type="component" value="Unassembled WGS sequence"/>
</dbReference>
<comment type="cofactor">
    <cofactor evidence="2">
        <name>a divalent metal cation</name>
        <dbReference type="ChEBI" id="CHEBI:60240"/>
    </cofactor>
</comment>
<evidence type="ECO:0000256" key="12">
    <source>
        <dbReference type="ARBA" id="ARBA00047973"/>
    </source>
</evidence>
<gene>
    <name evidence="13" type="ORF">ACFSE6_06775</name>
</gene>
<dbReference type="Pfam" id="PF03737">
    <property type="entry name" value="RraA-like"/>
    <property type="match status" value="1"/>
</dbReference>
<dbReference type="RefSeq" id="WP_388003944.1">
    <property type="nucleotide sequence ID" value="NZ_JBHUEE010000002.1"/>
</dbReference>
<sequence>MHDVRQSGQDLAARLAETYTGVIYDVMRDAGREVRTLPSTLRPLRPDARLAGPVFTVEGAIDESLEVHRTMLEWTGLLQEAPGGHVLVCQPNDSTIAHMGELSAETLQLRGVRGYVVDGGCRDTDMVRELGFPVWRRYDTPADIRGRWAPTALGEPIRIGEVTVTTGDYLLADQDGVVLIPGEDVAEVVAAAEAAMQQENLVRAAIRDGTPPREAYLRHGKF</sequence>
<reference evidence="14" key="1">
    <citation type="journal article" date="2019" name="Int. J. Syst. Evol. Microbiol.">
        <title>The Global Catalogue of Microorganisms (GCM) 10K type strain sequencing project: providing services to taxonomists for standard genome sequencing and annotation.</title>
        <authorList>
            <consortium name="The Broad Institute Genomics Platform"/>
            <consortium name="The Broad Institute Genome Sequencing Center for Infectious Disease"/>
            <person name="Wu L."/>
            <person name="Ma J."/>
        </authorList>
    </citation>
    <scope>NUCLEOTIDE SEQUENCE [LARGE SCALE GENOMIC DNA]</scope>
    <source>
        <strain evidence="14">JCM 17130</strain>
    </source>
</reference>
<dbReference type="EMBL" id="JBHUEE010000002">
    <property type="protein sequence ID" value="MFD1717532.1"/>
    <property type="molecule type" value="Genomic_DNA"/>
</dbReference>
<accession>A0ABW4L3P9</accession>
<comment type="catalytic activity">
    <reaction evidence="12">
        <text>oxaloacetate + H(+) = pyruvate + CO2</text>
        <dbReference type="Rhea" id="RHEA:15641"/>
        <dbReference type="ChEBI" id="CHEBI:15361"/>
        <dbReference type="ChEBI" id="CHEBI:15378"/>
        <dbReference type="ChEBI" id="CHEBI:16452"/>
        <dbReference type="ChEBI" id="CHEBI:16526"/>
        <dbReference type="EC" id="4.1.1.112"/>
    </reaction>
</comment>
<dbReference type="EC" id="4.1.1.112" evidence="6"/>
<evidence type="ECO:0000256" key="10">
    <source>
        <dbReference type="ARBA" id="ARBA00030169"/>
    </source>
</evidence>
<evidence type="ECO:0000256" key="11">
    <source>
        <dbReference type="ARBA" id="ARBA00032305"/>
    </source>
</evidence>
<evidence type="ECO:0000256" key="5">
    <source>
        <dbReference type="ARBA" id="ARBA00012213"/>
    </source>
</evidence>
<evidence type="ECO:0000256" key="4">
    <source>
        <dbReference type="ARBA" id="ARBA00011233"/>
    </source>
</evidence>
<dbReference type="Gene3D" id="3.50.30.40">
    <property type="entry name" value="Ribonuclease E inhibitor RraA/RraA-like"/>
    <property type="match status" value="1"/>
</dbReference>
<evidence type="ECO:0000256" key="1">
    <source>
        <dbReference type="ARBA" id="ARBA00001342"/>
    </source>
</evidence>
<comment type="subunit">
    <text evidence="4">Homotrimer.</text>
</comment>
<dbReference type="EC" id="4.1.3.17" evidence="5"/>
<dbReference type="SUPFAM" id="SSF89562">
    <property type="entry name" value="RraA-like"/>
    <property type="match status" value="1"/>
</dbReference>
<protein>
    <recommendedName>
        <fullName evidence="7">Putative 4-hydroxy-4-methyl-2-oxoglutarate aldolase</fullName>
        <ecNumber evidence="6">4.1.1.112</ecNumber>
        <ecNumber evidence="5">4.1.3.17</ecNumber>
    </recommendedName>
    <alternativeName>
        <fullName evidence="11">Oxaloacetate decarboxylase</fullName>
    </alternativeName>
    <alternativeName>
        <fullName evidence="9">Regulator of ribonuclease activity homolog</fullName>
    </alternativeName>
    <alternativeName>
        <fullName evidence="10">RraA-like protein</fullName>
    </alternativeName>
</protein>
<evidence type="ECO:0000256" key="6">
    <source>
        <dbReference type="ARBA" id="ARBA00012947"/>
    </source>
</evidence>
<comment type="caution">
    <text evidence="13">The sequence shown here is derived from an EMBL/GenBank/DDBJ whole genome shotgun (WGS) entry which is preliminary data.</text>
</comment>
<comment type="similarity">
    <text evidence="3">Belongs to the class II aldolase/RraA-like family.</text>
</comment>
<evidence type="ECO:0000256" key="7">
    <source>
        <dbReference type="ARBA" id="ARBA00016549"/>
    </source>
</evidence>
<evidence type="ECO:0000313" key="14">
    <source>
        <dbReference type="Proteomes" id="UP001597277"/>
    </source>
</evidence>
<dbReference type="InterPro" id="IPR036704">
    <property type="entry name" value="RraA/RraA-like_sf"/>
</dbReference>
<evidence type="ECO:0000256" key="3">
    <source>
        <dbReference type="ARBA" id="ARBA00008621"/>
    </source>
</evidence>
<keyword evidence="14" id="KW-1185">Reference proteome</keyword>